<dbReference type="AlphaFoldDB" id="A0AAV5EXI6"/>
<proteinExistence type="predicted"/>
<dbReference type="PANTHER" id="PTHR34223:SF99">
    <property type="entry name" value="OS04G0440200 PROTEIN"/>
    <property type="match status" value="1"/>
</dbReference>
<protein>
    <submittedName>
        <fullName evidence="1">Uncharacterized protein</fullName>
    </submittedName>
</protein>
<accession>A0AAV5EXI6</accession>
<reference evidence="1" key="2">
    <citation type="submission" date="2021-12" db="EMBL/GenBank/DDBJ databases">
        <title>Resequencing data analysis of finger millet.</title>
        <authorList>
            <person name="Hatakeyama M."/>
            <person name="Aluri S."/>
            <person name="Balachadran M.T."/>
            <person name="Sivarajan S.R."/>
            <person name="Poveda L."/>
            <person name="Shimizu-Inatsugi R."/>
            <person name="Schlapbach R."/>
            <person name="Sreeman S.M."/>
            <person name="Shimizu K.K."/>
        </authorList>
    </citation>
    <scope>NUCLEOTIDE SEQUENCE</scope>
</reference>
<dbReference type="InterPro" id="IPR032675">
    <property type="entry name" value="LRR_dom_sf"/>
</dbReference>
<reference evidence="1" key="1">
    <citation type="journal article" date="2018" name="DNA Res.">
        <title>Multiple hybrid de novo genome assembly of finger millet, an orphan allotetraploid crop.</title>
        <authorList>
            <person name="Hatakeyama M."/>
            <person name="Aluri S."/>
            <person name="Balachadran M.T."/>
            <person name="Sivarajan S.R."/>
            <person name="Patrignani A."/>
            <person name="Gruter S."/>
            <person name="Poveda L."/>
            <person name="Shimizu-Inatsugi R."/>
            <person name="Baeten J."/>
            <person name="Francoijs K.J."/>
            <person name="Nataraja K.N."/>
            <person name="Reddy Y.A.N."/>
            <person name="Phadnis S."/>
            <person name="Ravikumar R.L."/>
            <person name="Schlapbach R."/>
            <person name="Sreeman S.M."/>
            <person name="Shimizu K.K."/>
        </authorList>
    </citation>
    <scope>NUCLEOTIDE SEQUENCE</scope>
</reference>
<dbReference type="Gene3D" id="3.80.10.10">
    <property type="entry name" value="Ribonuclease Inhibitor"/>
    <property type="match status" value="2"/>
</dbReference>
<dbReference type="PANTHER" id="PTHR34223">
    <property type="entry name" value="OS11G0201299 PROTEIN"/>
    <property type="match status" value="1"/>
</dbReference>
<dbReference type="SUPFAM" id="SSF52047">
    <property type="entry name" value="RNI-like"/>
    <property type="match status" value="1"/>
</dbReference>
<name>A0AAV5EXI6_ELECO</name>
<keyword evidence="2" id="KW-1185">Reference proteome</keyword>
<evidence type="ECO:0000313" key="2">
    <source>
        <dbReference type="Proteomes" id="UP001054889"/>
    </source>
</evidence>
<sequence length="554" mass="62410">MDGGLDTCPDFPDRILRYPNDASAYYTRRLRTLHLSGLFLTDHFMDAVTAASPFLEEVHLHNCSYMWMRLASGSLKKLFIERYCDGFGYGGPLVLALPRIASLHIDGRAPLIIFEGEMPSLVSASVTRSACDDDLGNVVLCALRDVRSLDLTGFLAPDLLLVDDEAMPVFRNLRTLLLDTCELGAECHALRRFLSNAPGLQTLTLRNCIFLGVSGSPGRETTSSDNYGRGQTTTAYYPLCNNLSSIELEFEDGYDHDISELVYAAWPSGAWTAWLAFKAEGARVVQQVARKWIHRGLERCPAEFDLCCYNDEPGACSNKKWPPFPIIILDPQSHPGVHTCRLRTLCLSGLHLSSDFVDRITDECPVLEDMHLEDCTYEYERLASHSLRKLFLDRYTTAELGIHRALRDVTNLELTRFSAKAMPIDAEPDEALSVFRNLRTLVLDACELGLECRALRSFLHNAPNLETLTVRDCTVPSGSRQEEEVVAIMCPGDWDETKASYGGNLIWTELEYKQRLEGAFELTYAVLDVSKEMDTELTQQFLQDGVRRVKIWYR</sequence>
<dbReference type="Proteomes" id="UP001054889">
    <property type="component" value="Unassembled WGS sequence"/>
</dbReference>
<evidence type="ECO:0000313" key="1">
    <source>
        <dbReference type="EMBL" id="GJN27557.1"/>
    </source>
</evidence>
<dbReference type="EMBL" id="BQKI01000079">
    <property type="protein sequence ID" value="GJN27557.1"/>
    <property type="molecule type" value="Genomic_DNA"/>
</dbReference>
<gene>
    <name evidence="1" type="primary">gb15587</name>
    <name evidence="1" type="ORF">PR202_gb15587</name>
</gene>
<organism evidence="1 2">
    <name type="scientific">Eleusine coracana subsp. coracana</name>
    <dbReference type="NCBI Taxonomy" id="191504"/>
    <lineage>
        <taxon>Eukaryota</taxon>
        <taxon>Viridiplantae</taxon>
        <taxon>Streptophyta</taxon>
        <taxon>Embryophyta</taxon>
        <taxon>Tracheophyta</taxon>
        <taxon>Spermatophyta</taxon>
        <taxon>Magnoliopsida</taxon>
        <taxon>Liliopsida</taxon>
        <taxon>Poales</taxon>
        <taxon>Poaceae</taxon>
        <taxon>PACMAD clade</taxon>
        <taxon>Chloridoideae</taxon>
        <taxon>Cynodonteae</taxon>
        <taxon>Eleusininae</taxon>
        <taxon>Eleusine</taxon>
    </lineage>
</organism>
<dbReference type="InterPro" id="IPR053197">
    <property type="entry name" value="F-box_SCFL_complex_component"/>
</dbReference>
<comment type="caution">
    <text evidence="1">The sequence shown here is derived from an EMBL/GenBank/DDBJ whole genome shotgun (WGS) entry which is preliminary data.</text>
</comment>